<dbReference type="PATRIC" id="fig|759362.5.peg.515"/>
<reference evidence="6 7" key="1">
    <citation type="journal article" date="2011" name="J. Bacteriol.">
        <title>Complete genome sequence of the industrial strain Ketogulonicigenium vulgare WSH-001.</title>
        <authorList>
            <person name="Liu L."/>
            <person name="Li Y."/>
            <person name="Zhang J."/>
            <person name="Zhou Z."/>
            <person name="Liu J."/>
            <person name="Li X."/>
            <person name="Zhou J."/>
            <person name="Du G."/>
            <person name="Wang L."/>
            <person name="Chen J."/>
        </authorList>
    </citation>
    <scope>NUCLEOTIDE SEQUENCE [LARGE SCALE GENOMIC DNA]</scope>
    <source>
        <strain evidence="6 7">WSH-001</strain>
    </source>
</reference>
<dbReference type="AlphaFoldDB" id="F9Y388"/>
<dbReference type="PIRSF" id="PIRSF000538">
    <property type="entry name" value="GlpK"/>
    <property type="match status" value="1"/>
</dbReference>
<dbReference type="OrthoDB" id="9805576at2"/>
<dbReference type="Pfam" id="PF00370">
    <property type="entry name" value="FGGY_N"/>
    <property type="match status" value="1"/>
</dbReference>
<organism evidence="6 7">
    <name type="scientific">Ketogulonicigenium vulgare (strain WSH-001)</name>
    <dbReference type="NCBI Taxonomy" id="759362"/>
    <lineage>
        <taxon>Bacteria</taxon>
        <taxon>Pseudomonadati</taxon>
        <taxon>Pseudomonadota</taxon>
        <taxon>Alphaproteobacteria</taxon>
        <taxon>Rhodobacterales</taxon>
        <taxon>Roseobacteraceae</taxon>
        <taxon>Ketogulonicigenium</taxon>
    </lineage>
</organism>
<evidence type="ECO:0000256" key="3">
    <source>
        <dbReference type="ARBA" id="ARBA00022777"/>
    </source>
</evidence>
<dbReference type="Proteomes" id="UP000000692">
    <property type="component" value="Chromosome"/>
</dbReference>
<dbReference type="Pfam" id="PF02782">
    <property type="entry name" value="FGGY_C"/>
    <property type="match status" value="1"/>
</dbReference>
<dbReference type="HOGENOM" id="CLU_009281_3_0_5"/>
<comment type="similarity">
    <text evidence="1">Belongs to the FGGY kinase family.</text>
</comment>
<keyword evidence="2 6" id="KW-0808">Transferase</keyword>
<evidence type="ECO:0000256" key="2">
    <source>
        <dbReference type="ARBA" id="ARBA00022679"/>
    </source>
</evidence>
<dbReference type="Gene3D" id="3.30.420.40">
    <property type="match status" value="2"/>
</dbReference>
<evidence type="ECO:0000313" key="7">
    <source>
        <dbReference type="Proteomes" id="UP000000692"/>
    </source>
</evidence>
<dbReference type="InterPro" id="IPR018485">
    <property type="entry name" value="FGGY_C"/>
</dbReference>
<dbReference type="EMBL" id="CP002018">
    <property type="protein sequence ID" value="AEM40329.1"/>
    <property type="molecule type" value="Genomic_DNA"/>
</dbReference>
<evidence type="ECO:0000256" key="1">
    <source>
        <dbReference type="ARBA" id="ARBA00009156"/>
    </source>
</evidence>
<dbReference type="InterPro" id="IPR000577">
    <property type="entry name" value="Carb_kinase_FGGY"/>
</dbReference>
<evidence type="ECO:0000313" key="6">
    <source>
        <dbReference type="EMBL" id="AEM40329.1"/>
    </source>
</evidence>
<evidence type="ECO:0000259" key="5">
    <source>
        <dbReference type="Pfam" id="PF02782"/>
    </source>
</evidence>
<dbReference type="KEGG" id="kvl:KVU_0490"/>
<dbReference type="InterPro" id="IPR043129">
    <property type="entry name" value="ATPase_NBD"/>
</dbReference>
<proteinExistence type="inferred from homology"/>
<feature type="domain" description="Carbohydrate kinase FGGY C-terminal" evidence="5">
    <location>
        <begin position="251"/>
        <end position="430"/>
    </location>
</feature>
<dbReference type="PANTHER" id="PTHR43095">
    <property type="entry name" value="SUGAR KINASE"/>
    <property type="match status" value="1"/>
</dbReference>
<evidence type="ECO:0000259" key="4">
    <source>
        <dbReference type="Pfam" id="PF00370"/>
    </source>
</evidence>
<dbReference type="SUPFAM" id="SSF53067">
    <property type="entry name" value="Actin-like ATPase domain"/>
    <property type="match status" value="2"/>
</dbReference>
<gene>
    <name evidence="6" type="ordered locus">KVU_0490</name>
</gene>
<name>F9Y388_KETVW</name>
<dbReference type="RefSeq" id="WP_014537559.1">
    <property type="nucleotide sequence ID" value="NC_017384.1"/>
</dbReference>
<feature type="domain" description="Carbohydrate kinase FGGY N-terminal" evidence="4">
    <location>
        <begin position="6"/>
        <end position="240"/>
    </location>
</feature>
<keyword evidence="3 6" id="KW-0418">Kinase</keyword>
<dbReference type="GO" id="GO:0004856">
    <property type="term" value="F:D-xylulokinase activity"/>
    <property type="evidence" value="ECO:0007669"/>
    <property type="project" value="UniProtKB-EC"/>
</dbReference>
<protein>
    <submittedName>
        <fullName evidence="6">Carbohydrate kinase FGGY</fullName>
        <ecNumber evidence="6">2.7.1.17</ecNumber>
    </submittedName>
</protein>
<keyword evidence="7" id="KW-1185">Reference proteome</keyword>
<dbReference type="eggNOG" id="COG1070">
    <property type="taxonomic scope" value="Bacteria"/>
</dbReference>
<sequence>MSKAVLIGVDIGTTAVKAVMLDAGGQRLAGYSAGYPTARPAPGLVEQNPNDWTAHVTAALAAFAAHPRAGEVAAIGVTSQVNTHVFVDGALQPLLPAINWADGRAAGDAVRLDQALSAEEKIAALGAPMQIDASHALSRMAWLGRTAPDLWARTAYVLAPKDYVIAQLTGQVVADPISSVGLVGTDMRYAGAVLRLLDGAAGRLALLHDPLDVIGTVAEGAFAGVPVVAGTMDAWASMFGVGVAGEGEGMNLSGTSEVLGLISSTRNPVAGVITFPAWRGITLHAGPTQAGGASLDWLARLLQIEPGAAATLAEGEVIHPRSPLFLPHLEGERAPLWDAVSRGAFAGLDSSTRAPRMVASVMEGVAFSARLALEALEKAGGMRPRVVRVGGGGTSSDAWCQIRANVLGRPVERMQARDAGAMGAGVMAAAGVGLTDDLAAAARALVPVDRVFIPDPAAAALAEKRFAIWQGLYGGLKGVNAALAAL</sequence>
<dbReference type="InterPro" id="IPR050406">
    <property type="entry name" value="FGGY_Carb_Kinase"/>
</dbReference>
<accession>F9Y388</accession>
<dbReference type="EC" id="2.7.1.17" evidence="6"/>
<dbReference type="InterPro" id="IPR018484">
    <property type="entry name" value="FGGY_N"/>
</dbReference>